<dbReference type="AlphaFoldDB" id="A0A4C1VTQ7"/>
<proteinExistence type="predicted"/>
<dbReference type="Proteomes" id="UP000299102">
    <property type="component" value="Unassembled WGS sequence"/>
</dbReference>
<sequence>MFVIGSISKHDRDQDLECKTRIWIGTRIEINIGTRTETEKKEQIGDGITAEGVIGRYKRSKKPFDVQVGGVADKY</sequence>
<reference evidence="1 2" key="1">
    <citation type="journal article" date="2019" name="Commun. Biol.">
        <title>The bagworm genome reveals a unique fibroin gene that provides high tensile strength.</title>
        <authorList>
            <person name="Kono N."/>
            <person name="Nakamura H."/>
            <person name="Ohtoshi R."/>
            <person name="Tomita M."/>
            <person name="Numata K."/>
            <person name="Arakawa K."/>
        </authorList>
    </citation>
    <scope>NUCLEOTIDE SEQUENCE [LARGE SCALE GENOMIC DNA]</scope>
</reference>
<gene>
    <name evidence="1" type="ORF">EVAR_30652_1</name>
</gene>
<organism evidence="1 2">
    <name type="scientific">Eumeta variegata</name>
    <name type="common">Bagworm moth</name>
    <name type="synonym">Eumeta japonica</name>
    <dbReference type="NCBI Taxonomy" id="151549"/>
    <lineage>
        <taxon>Eukaryota</taxon>
        <taxon>Metazoa</taxon>
        <taxon>Ecdysozoa</taxon>
        <taxon>Arthropoda</taxon>
        <taxon>Hexapoda</taxon>
        <taxon>Insecta</taxon>
        <taxon>Pterygota</taxon>
        <taxon>Neoptera</taxon>
        <taxon>Endopterygota</taxon>
        <taxon>Lepidoptera</taxon>
        <taxon>Glossata</taxon>
        <taxon>Ditrysia</taxon>
        <taxon>Tineoidea</taxon>
        <taxon>Psychidae</taxon>
        <taxon>Oiketicinae</taxon>
        <taxon>Eumeta</taxon>
    </lineage>
</organism>
<evidence type="ECO:0000313" key="2">
    <source>
        <dbReference type="Proteomes" id="UP000299102"/>
    </source>
</evidence>
<comment type="caution">
    <text evidence="1">The sequence shown here is derived from an EMBL/GenBank/DDBJ whole genome shotgun (WGS) entry which is preliminary data.</text>
</comment>
<keyword evidence="2" id="KW-1185">Reference proteome</keyword>
<protein>
    <submittedName>
        <fullName evidence="1">Uncharacterized protein</fullName>
    </submittedName>
</protein>
<evidence type="ECO:0000313" key="1">
    <source>
        <dbReference type="EMBL" id="GBP41214.1"/>
    </source>
</evidence>
<accession>A0A4C1VTQ7</accession>
<name>A0A4C1VTQ7_EUMVA</name>
<dbReference type="EMBL" id="BGZK01000395">
    <property type="protein sequence ID" value="GBP41214.1"/>
    <property type="molecule type" value="Genomic_DNA"/>
</dbReference>